<accession>A0AAD6DIH9</accession>
<reference evidence="1 2" key="1">
    <citation type="journal article" date="2023" name="IMA Fungus">
        <title>Comparative genomic study of the Penicillium genus elucidates a diverse pangenome and 15 lateral gene transfer events.</title>
        <authorList>
            <person name="Petersen C."/>
            <person name="Sorensen T."/>
            <person name="Nielsen M.R."/>
            <person name="Sondergaard T.E."/>
            <person name="Sorensen J.L."/>
            <person name="Fitzpatrick D.A."/>
            <person name="Frisvad J.C."/>
            <person name="Nielsen K.L."/>
        </authorList>
    </citation>
    <scope>NUCLEOTIDE SEQUENCE [LARGE SCALE GENOMIC DNA]</scope>
    <source>
        <strain evidence="1 2">IBT 29057</strain>
    </source>
</reference>
<evidence type="ECO:0000313" key="1">
    <source>
        <dbReference type="EMBL" id="KAJ5585630.1"/>
    </source>
</evidence>
<name>A0AAD6DIH9_9EURO</name>
<dbReference type="AlphaFoldDB" id="A0AAD6DIH9"/>
<gene>
    <name evidence="1" type="ORF">N7450_005417</name>
</gene>
<dbReference type="EMBL" id="JAQJAC010000004">
    <property type="protein sequence ID" value="KAJ5585630.1"/>
    <property type="molecule type" value="Genomic_DNA"/>
</dbReference>
<protein>
    <submittedName>
        <fullName evidence="1">Uncharacterized protein</fullName>
    </submittedName>
</protein>
<dbReference type="Proteomes" id="UP001216150">
    <property type="component" value="Unassembled WGS sequence"/>
</dbReference>
<proteinExistence type="predicted"/>
<organism evidence="1 2">
    <name type="scientific">Penicillium hetheringtonii</name>
    <dbReference type="NCBI Taxonomy" id="911720"/>
    <lineage>
        <taxon>Eukaryota</taxon>
        <taxon>Fungi</taxon>
        <taxon>Dikarya</taxon>
        <taxon>Ascomycota</taxon>
        <taxon>Pezizomycotina</taxon>
        <taxon>Eurotiomycetes</taxon>
        <taxon>Eurotiomycetidae</taxon>
        <taxon>Eurotiales</taxon>
        <taxon>Aspergillaceae</taxon>
        <taxon>Penicillium</taxon>
    </lineage>
</organism>
<comment type="caution">
    <text evidence="1">The sequence shown here is derived from an EMBL/GenBank/DDBJ whole genome shotgun (WGS) entry which is preliminary data.</text>
</comment>
<keyword evidence="2" id="KW-1185">Reference proteome</keyword>
<sequence>MSIYADFDLLERAYRRKGSRIAEESVNAAPEWAASREAQKCLLHAALIQKHIERLPFGRNPPIHVPMRLYYCGIAWFCVMSLSDKAVPDL</sequence>
<evidence type="ECO:0000313" key="2">
    <source>
        <dbReference type="Proteomes" id="UP001216150"/>
    </source>
</evidence>